<gene>
    <name evidence="1" type="ORF">LEP48_05805</name>
</gene>
<evidence type="ECO:0000313" key="1">
    <source>
        <dbReference type="EMBL" id="MCA5892869.1"/>
    </source>
</evidence>
<evidence type="ECO:0000313" key="2">
    <source>
        <dbReference type="Proteomes" id="UP001319870"/>
    </source>
</evidence>
<dbReference type="RefSeq" id="WP_225564630.1">
    <property type="nucleotide sequence ID" value="NZ_JAIXCQ010000003.1"/>
</dbReference>
<dbReference type="NCBIfam" id="NF033521">
    <property type="entry name" value="lasso_leader_L3"/>
    <property type="match status" value="1"/>
</dbReference>
<keyword evidence="2" id="KW-1185">Reference proteome</keyword>
<protein>
    <submittedName>
        <fullName evidence="1">Lasso RiPP family leader peptide-containing protein</fullName>
    </submittedName>
</protein>
<proteinExistence type="predicted"/>
<dbReference type="EMBL" id="JAIXCQ010000003">
    <property type="protein sequence ID" value="MCA5892869.1"/>
    <property type="molecule type" value="Genomic_DNA"/>
</dbReference>
<dbReference type="Proteomes" id="UP001319870">
    <property type="component" value="Unassembled WGS sequence"/>
</dbReference>
<name>A0ABS7ZGZ0_9MICO</name>
<accession>A0ABS7ZGZ0</accession>
<comment type="caution">
    <text evidence="1">The sequence shown here is derived from an EMBL/GenBank/DDBJ whole genome shotgun (WGS) entry which is preliminary data.</text>
</comment>
<sequence length="39" mass="4471">MYESPRITEVGTVRDLTQQNLFQGLHDSDGWIRGGENYS</sequence>
<reference evidence="1 2" key="1">
    <citation type="submission" date="2021-09" db="EMBL/GenBank/DDBJ databases">
        <title>Isoptericola luteus sp. nov., a novel bacterium isolated from Harbin, the capital city of Heilongjiang province.</title>
        <authorList>
            <person name="Li J."/>
        </authorList>
    </citation>
    <scope>NUCLEOTIDE SEQUENCE [LARGE SCALE GENOMIC DNA]</scope>
    <source>
        <strain evidence="1 2">NEAU-Y5</strain>
    </source>
</reference>
<organism evidence="1 2">
    <name type="scientific">Isoptericola luteus</name>
    <dbReference type="NCBI Taxonomy" id="2879484"/>
    <lineage>
        <taxon>Bacteria</taxon>
        <taxon>Bacillati</taxon>
        <taxon>Actinomycetota</taxon>
        <taxon>Actinomycetes</taxon>
        <taxon>Micrococcales</taxon>
        <taxon>Promicromonosporaceae</taxon>
        <taxon>Isoptericola</taxon>
    </lineage>
</organism>